<protein>
    <submittedName>
        <fullName evidence="2">CHAD domain-containing protein</fullName>
    </submittedName>
</protein>
<dbReference type="KEGG" id="ssei:FJR45_07435"/>
<dbReference type="Gene3D" id="1.40.20.10">
    <property type="entry name" value="CHAD domain"/>
    <property type="match status" value="1"/>
</dbReference>
<name>A0A7M1B516_9BACT</name>
<evidence type="ECO:0000313" key="3">
    <source>
        <dbReference type="Proteomes" id="UP000593719"/>
    </source>
</evidence>
<accession>A0A7M1B516</accession>
<organism evidence="2 3">
    <name type="scientific">Sulfurimonas sediminis</name>
    <dbReference type="NCBI Taxonomy" id="2590020"/>
    <lineage>
        <taxon>Bacteria</taxon>
        <taxon>Pseudomonadati</taxon>
        <taxon>Campylobacterota</taxon>
        <taxon>Epsilonproteobacteria</taxon>
        <taxon>Campylobacterales</taxon>
        <taxon>Sulfurimonadaceae</taxon>
        <taxon>Sulfurimonas</taxon>
    </lineage>
</organism>
<reference evidence="2 3" key="1">
    <citation type="submission" date="2019-06" db="EMBL/GenBank/DDBJ databases">
        <title>Sulfurimonas gotlandica sp. nov., a chemoautotrophic and psychrotolerant epsilonproteobacterium isolated from a pelagic redoxcline, and an emended description of the genus Sulfurimonas.</title>
        <authorList>
            <person name="Wang S."/>
            <person name="Jiang L."/>
            <person name="Shao Z."/>
        </authorList>
    </citation>
    <scope>NUCLEOTIDE SEQUENCE [LARGE SCALE GENOMIC DNA]</scope>
    <source>
        <strain evidence="2 3">S2-6</strain>
    </source>
</reference>
<sequence length="289" mass="34887">MDVSIESAFKNFLEIDFKKIQKYKKAVLVKKETEPLHQMRVSLRRMRSVLFTFQSVIPKKITKKIDIKIATVASYCNRARDIDVYIETYLKKETFSSTELLLYKIVVHYREKEYKKIQKYLKSHKYKKLIRKLRRWIETKKWRKKLKKNELSALKENIIPFAENFLKSYTNEIILYGSTIGTVLEDEQAHKLRIKLKKLRYATDLFSSYLQKKDTLRNTLKELQDILGKLHDIYVTKELHKVFLQSQKDKKLFTCIKQLEAENMKRKKKLKEAFFLKWKEFREIAQQVD</sequence>
<proteinExistence type="predicted"/>
<evidence type="ECO:0000259" key="1">
    <source>
        <dbReference type="PROSITE" id="PS51708"/>
    </source>
</evidence>
<dbReference type="PANTHER" id="PTHR39339">
    <property type="entry name" value="SLR1444 PROTEIN"/>
    <property type="match status" value="1"/>
</dbReference>
<gene>
    <name evidence="2" type="ORF">FJR45_07435</name>
</gene>
<dbReference type="PANTHER" id="PTHR39339:SF1">
    <property type="entry name" value="CHAD DOMAIN-CONTAINING PROTEIN"/>
    <property type="match status" value="1"/>
</dbReference>
<feature type="domain" description="CHAD" evidence="1">
    <location>
        <begin position="2"/>
        <end position="289"/>
    </location>
</feature>
<dbReference type="InterPro" id="IPR007899">
    <property type="entry name" value="CHAD_dom"/>
</dbReference>
<keyword evidence="3" id="KW-1185">Reference proteome</keyword>
<dbReference type="PROSITE" id="PS51708">
    <property type="entry name" value="CHAD"/>
    <property type="match status" value="1"/>
</dbReference>
<dbReference type="RefSeq" id="WP_193149980.1">
    <property type="nucleotide sequence ID" value="NZ_CP041235.1"/>
</dbReference>
<dbReference type="InterPro" id="IPR038186">
    <property type="entry name" value="CHAD_dom_sf"/>
</dbReference>
<evidence type="ECO:0000313" key="2">
    <source>
        <dbReference type="EMBL" id="QOP43792.1"/>
    </source>
</evidence>
<dbReference type="EMBL" id="CP041235">
    <property type="protein sequence ID" value="QOP43792.1"/>
    <property type="molecule type" value="Genomic_DNA"/>
</dbReference>
<dbReference type="Proteomes" id="UP000593719">
    <property type="component" value="Chromosome"/>
</dbReference>
<dbReference type="SMART" id="SM00880">
    <property type="entry name" value="CHAD"/>
    <property type="match status" value="1"/>
</dbReference>
<dbReference type="Pfam" id="PF05235">
    <property type="entry name" value="CHAD"/>
    <property type="match status" value="1"/>
</dbReference>
<dbReference type="AlphaFoldDB" id="A0A7M1B516"/>